<dbReference type="AlphaFoldDB" id="A0A498L6U6"/>
<protein>
    <submittedName>
        <fullName evidence="10">Aldehyde ferredoxin oxidoreductase</fullName>
    </submittedName>
</protein>
<dbReference type="PANTHER" id="PTHR30038">
    <property type="entry name" value="ALDEHYDE FERREDOXIN OXIDOREDUCTASE"/>
    <property type="match status" value="1"/>
</dbReference>
<evidence type="ECO:0000313" key="11">
    <source>
        <dbReference type="Proteomes" id="UP000289691"/>
    </source>
</evidence>
<comment type="caution">
    <text evidence="10">The sequence shown here is derived from an EMBL/GenBank/DDBJ whole genome shotgun (WGS) entry which is preliminary data.</text>
</comment>
<organism evidence="10 11">
    <name type="scientific">Halorientalis pallida</name>
    <dbReference type="NCBI Taxonomy" id="2479928"/>
    <lineage>
        <taxon>Archaea</taxon>
        <taxon>Methanobacteriati</taxon>
        <taxon>Methanobacteriota</taxon>
        <taxon>Stenosarchaea group</taxon>
        <taxon>Halobacteria</taxon>
        <taxon>Halobacteriales</taxon>
        <taxon>Haloarculaceae</taxon>
        <taxon>Halorientalis</taxon>
    </lineage>
</organism>
<evidence type="ECO:0000256" key="1">
    <source>
        <dbReference type="ARBA" id="ARBA00001966"/>
    </source>
</evidence>
<comment type="cofactor">
    <cofactor evidence="8">
        <name>tungstopterin</name>
        <dbReference type="ChEBI" id="CHEBI:30402"/>
    </cofactor>
</comment>
<dbReference type="SMART" id="SM00790">
    <property type="entry name" value="AFOR_N"/>
    <property type="match status" value="1"/>
</dbReference>
<dbReference type="EMBL" id="RDFA01000001">
    <property type="protein sequence ID" value="RXK52012.1"/>
    <property type="molecule type" value="Genomic_DNA"/>
</dbReference>
<proteinExistence type="inferred from homology"/>
<accession>A0A498L6U6</accession>
<evidence type="ECO:0000256" key="8">
    <source>
        <dbReference type="ARBA" id="ARBA00049934"/>
    </source>
</evidence>
<evidence type="ECO:0000256" key="6">
    <source>
        <dbReference type="ARBA" id="ARBA00023004"/>
    </source>
</evidence>
<sequence length="555" mass="60036">MLHTVGDLLSVDLTAQRTETESIDGVLESFIGGRGVATKLAHDRIPFDADPLGPENRLYFTTGPMQASNMSFTGRTNCTGVSPLTDGLLSSNAGGFLSRNLAATGYGAVEFRGESDELVAVHVSDEGVEFEPVPELAGAEVPETVAALTQRPDLDVDNTAVIGPAGENEVRFACIMTSETRAFGRGGLGAVLGGKNVKAITFDGDAAPDLDVPDMQMEVHREAATSDHIMKRQGTTSVTEYANEIEALPTRYFSELSFEGAADIGGDAVERKKFEKGTCSACAFACKLPTRDEETGIETEGPEYETVMAFGSNAGVDDVVDVMRSNEQCDRYGLDTISTGDVVSAYLAAEGEFGNVDLIADLVEKIAHREDEGDLLAEGLDRIHDELGVANWSVKGMEFPAHDGRTLNGQGLGYATANRGADHMFAVFYSYEYPLVGEDAAVDREGLDGKPQLLVRQENQRALEDCGIICRFSRDFLTHDRLEQLFGRNVNALLAVGAEVIALERHFNNQRGFDRADDRLPYELPGFEDALDEYYRIRGWRADGTVPDEPVVAGD</sequence>
<dbReference type="InterPro" id="IPR051919">
    <property type="entry name" value="W-dependent_AOR"/>
</dbReference>
<dbReference type="InterPro" id="IPR013983">
    <property type="entry name" value="Ald_Fedxn_OxRdtase_N"/>
</dbReference>
<keyword evidence="6" id="KW-0408">Iron</keyword>
<dbReference type="Gene3D" id="3.60.9.10">
    <property type="entry name" value="Aldehyde ferredoxin oxidoreductase, N-terminal domain"/>
    <property type="match status" value="1"/>
</dbReference>
<name>A0A498L6U6_9EURY</name>
<evidence type="ECO:0000259" key="9">
    <source>
        <dbReference type="SMART" id="SM00790"/>
    </source>
</evidence>
<feature type="domain" description="Aldehyde ferredoxin oxidoreductase N-terminal" evidence="9">
    <location>
        <begin position="6"/>
        <end position="206"/>
    </location>
</feature>
<dbReference type="InterPro" id="IPR036503">
    <property type="entry name" value="Ald_Fedxn_OxRdtase_N_sf"/>
</dbReference>
<reference evidence="10 11" key="1">
    <citation type="submission" date="2019-01" db="EMBL/GenBank/DDBJ databases">
        <title>Halorientalis sp. F13-25 a new haloarchaeum isolated from hypersaline water.</title>
        <authorList>
            <person name="Ana D.-V."/>
            <person name="Cristina S.-P."/>
            <person name="Antonio V."/>
        </authorList>
    </citation>
    <scope>NUCLEOTIDE SEQUENCE [LARGE SCALE GENOMIC DNA]</scope>
    <source>
        <strain evidence="10 11">F13-25</strain>
    </source>
</reference>
<gene>
    <name evidence="10" type="ORF">EAF64_05120</name>
</gene>
<keyword evidence="3" id="KW-0004">4Fe-4S</keyword>
<dbReference type="Proteomes" id="UP000289691">
    <property type="component" value="Unassembled WGS sequence"/>
</dbReference>
<dbReference type="GO" id="GO:0009055">
    <property type="term" value="F:electron transfer activity"/>
    <property type="evidence" value="ECO:0007669"/>
    <property type="project" value="InterPro"/>
</dbReference>
<dbReference type="InterPro" id="IPR013985">
    <property type="entry name" value="Ald_Fedxn_OxRdtase_dom3"/>
</dbReference>
<dbReference type="SUPFAM" id="SSF56228">
    <property type="entry name" value="Aldehyde ferredoxin oxidoreductase, N-terminal domain"/>
    <property type="match status" value="1"/>
</dbReference>
<dbReference type="InterPro" id="IPR036021">
    <property type="entry name" value="Tungsten_al_ferr_oxy-like_C"/>
</dbReference>
<keyword evidence="5" id="KW-0560">Oxidoreductase</keyword>
<dbReference type="OrthoDB" id="30771at2157"/>
<dbReference type="InterPro" id="IPR013984">
    <property type="entry name" value="Ald_Fedxn_OxRdtase_dom2"/>
</dbReference>
<dbReference type="SUPFAM" id="SSF48310">
    <property type="entry name" value="Aldehyde ferredoxin oxidoreductase, C-terminal domains"/>
    <property type="match status" value="1"/>
</dbReference>
<dbReference type="GO" id="GO:0051539">
    <property type="term" value="F:4 iron, 4 sulfur cluster binding"/>
    <property type="evidence" value="ECO:0007669"/>
    <property type="project" value="UniProtKB-KW"/>
</dbReference>
<dbReference type="InterPro" id="IPR001203">
    <property type="entry name" value="OxRdtase_Ald_Fedxn_C"/>
</dbReference>
<dbReference type="Gene3D" id="1.10.599.10">
    <property type="entry name" value="Aldehyde Ferredoxin Oxidoreductase Protein, subunit A, domain 3"/>
    <property type="match status" value="1"/>
</dbReference>
<dbReference type="GO" id="GO:0046872">
    <property type="term" value="F:metal ion binding"/>
    <property type="evidence" value="ECO:0007669"/>
    <property type="project" value="UniProtKB-KW"/>
</dbReference>
<evidence type="ECO:0000256" key="7">
    <source>
        <dbReference type="ARBA" id="ARBA00023014"/>
    </source>
</evidence>
<evidence type="ECO:0000313" key="10">
    <source>
        <dbReference type="EMBL" id="RXK52012.1"/>
    </source>
</evidence>
<comment type="similarity">
    <text evidence="2">Belongs to the AOR/FOR family.</text>
</comment>
<keyword evidence="11" id="KW-1185">Reference proteome</keyword>
<dbReference type="GO" id="GO:0016625">
    <property type="term" value="F:oxidoreductase activity, acting on the aldehyde or oxo group of donors, iron-sulfur protein as acceptor"/>
    <property type="evidence" value="ECO:0007669"/>
    <property type="project" value="InterPro"/>
</dbReference>
<dbReference type="Pfam" id="PF02730">
    <property type="entry name" value="AFOR_N"/>
    <property type="match status" value="1"/>
</dbReference>
<keyword evidence="4" id="KW-0479">Metal-binding</keyword>
<evidence type="ECO:0000256" key="2">
    <source>
        <dbReference type="ARBA" id="ARBA00011032"/>
    </source>
</evidence>
<dbReference type="Gene3D" id="1.10.569.10">
    <property type="entry name" value="Aldehyde Ferredoxin Oxidoreductase Protein, subunit A, domain 2"/>
    <property type="match status" value="1"/>
</dbReference>
<dbReference type="PANTHER" id="PTHR30038:SF7">
    <property type="entry name" value="TUNGSTEN-CONTAINING GLYCERALDEHYDE-3-PHOSPHATE:FERREDOXIN OXIDOREDUCTASE"/>
    <property type="match status" value="1"/>
</dbReference>
<evidence type="ECO:0000256" key="4">
    <source>
        <dbReference type="ARBA" id="ARBA00022723"/>
    </source>
</evidence>
<dbReference type="Pfam" id="PF01314">
    <property type="entry name" value="AFOR_C"/>
    <property type="match status" value="1"/>
</dbReference>
<evidence type="ECO:0000256" key="5">
    <source>
        <dbReference type="ARBA" id="ARBA00023002"/>
    </source>
</evidence>
<evidence type="ECO:0000256" key="3">
    <source>
        <dbReference type="ARBA" id="ARBA00022485"/>
    </source>
</evidence>
<comment type="cofactor">
    <cofactor evidence="1">
        <name>[4Fe-4S] cluster</name>
        <dbReference type="ChEBI" id="CHEBI:49883"/>
    </cofactor>
</comment>
<keyword evidence="7" id="KW-0411">Iron-sulfur</keyword>
<dbReference type="RefSeq" id="WP_129067867.1">
    <property type="nucleotide sequence ID" value="NZ_RDFA01000001.1"/>
</dbReference>